<keyword evidence="2" id="KW-1185">Reference proteome</keyword>
<dbReference type="EMBL" id="ML732415">
    <property type="protein sequence ID" value="KAB8068119.1"/>
    <property type="molecule type" value="Genomic_DNA"/>
</dbReference>
<evidence type="ECO:0000313" key="2">
    <source>
        <dbReference type="Proteomes" id="UP000326565"/>
    </source>
</evidence>
<protein>
    <submittedName>
        <fullName evidence="1">Uncharacterized protein</fullName>
    </submittedName>
</protein>
<dbReference type="AlphaFoldDB" id="A0A5N5WIL0"/>
<proteinExistence type="predicted"/>
<accession>A0A5N5WIL0</accession>
<dbReference type="Proteomes" id="UP000326565">
    <property type="component" value="Unassembled WGS sequence"/>
</dbReference>
<sequence length="84" mass="9198">MQPDAICGQHAHLYIKYRSRISAGHLFSDLNDTILQLQPPCSTASNGRSALNDMMKKKPASPFLPFQIPIIRSRGICCATSPAV</sequence>
<organism evidence="1 2">
    <name type="scientific">Aspergillus leporis</name>
    <dbReference type="NCBI Taxonomy" id="41062"/>
    <lineage>
        <taxon>Eukaryota</taxon>
        <taxon>Fungi</taxon>
        <taxon>Dikarya</taxon>
        <taxon>Ascomycota</taxon>
        <taxon>Pezizomycotina</taxon>
        <taxon>Eurotiomycetes</taxon>
        <taxon>Eurotiomycetidae</taxon>
        <taxon>Eurotiales</taxon>
        <taxon>Aspergillaceae</taxon>
        <taxon>Aspergillus</taxon>
        <taxon>Aspergillus subgen. Circumdati</taxon>
    </lineage>
</organism>
<name>A0A5N5WIL0_9EURO</name>
<reference evidence="1 2" key="1">
    <citation type="submission" date="2019-04" db="EMBL/GenBank/DDBJ databases">
        <title>Friends and foes A comparative genomics study of 23 Aspergillus species from section Flavi.</title>
        <authorList>
            <consortium name="DOE Joint Genome Institute"/>
            <person name="Kjaerbolling I."/>
            <person name="Vesth T."/>
            <person name="Frisvad J.C."/>
            <person name="Nybo J.L."/>
            <person name="Theobald S."/>
            <person name="Kildgaard S."/>
            <person name="Isbrandt T."/>
            <person name="Kuo A."/>
            <person name="Sato A."/>
            <person name="Lyhne E.K."/>
            <person name="Kogle M.E."/>
            <person name="Wiebenga A."/>
            <person name="Kun R.S."/>
            <person name="Lubbers R.J."/>
            <person name="Makela M.R."/>
            <person name="Barry K."/>
            <person name="Chovatia M."/>
            <person name="Clum A."/>
            <person name="Daum C."/>
            <person name="Haridas S."/>
            <person name="He G."/>
            <person name="LaButti K."/>
            <person name="Lipzen A."/>
            <person name="Mondo S."/>
            <person name="Riley R."/>
            <person name="Salamov A."/>
            <person name="Simmons B.A."/>
            <person name="Magnuson J.K."/>
            <person name="Henrissat B."/>
            <person name="Mortensen U.H."/>
            <person name="Larsen T.O."/>
            <person name="Devries R.P."/>
            <person name="Grigoriev I.V."/>
            <person name="Machida M."/>
            <person name="Baker S.E."/>
            <person name="Andersen M.R."/>
        </authorList>
    </citation>
    <scope>NUCLEOTIDE SEQUENCE [LARGE SCALE GENOMIC DNA]</scope>
    <source>
        <strain evidence="1 2">CBS 151.66</strain>
    </source>
</reference>
<gene>
    <name evidence="1" type="ORF">BDV29DRAFT_185081</name>
</gene>
<evidence type="ECO:0000313" key="1">
    <source>
        <dbReference type="EMBL" id="KAB8068119.1"/>
    </source>
</evidence>